<proteinExistence type="predicted"/>
<accession>A0A8J2J369</accession>
<comment type="caution">
    <text evidence="1">The sequence shown here is derived from an EMBL/GenBank/DDBJ whole genome shotgun (WGS) entry which is preliminary data.</text>
</comment>
<evidence type="ECO:0000313" key="1">
    <source>
        <dbReference type="EMBL" id="CAG7657536.1"/>
    </source>
</evidence>
<dbReference type="OrthoDB" id="8296054at2759"/>
<organism evidence="1 2">
    <name type="scientific">Allacma fusca</name>
    <dbReference type="NCBI Taxonomy" id="39272"/>
    <lineage>
        <taxon>Eukaryota</taxon>
        <taxon>Metazoa</taxon>
        <taxon>Ecdysozoa</taxon>
        <taxon>Arthropoda</taxon>
        <taxon>Hexapoda</taxon>
        <taxon>Collembola</taxon>
        <taxon>Symphypleona</taxon>
        <taxon>Sminthuridae</taxon>
        <taxon>Allacma</taxon>
    </lineage>
</organism>
<feature type="non-terminal residue" evidence="1">
    <location>
        <position position="95"/>
    </location>
</feature>
<keyword evidence="2" id="KW-1185">Reference proteome</keyword>
<name>A0A8J2J369_9HEXA</name>
<protein>
    <submittedName>
        <fullName evidence="1">Uncharacterized protein</fullName>
    </submittedName>
</protein>
<feature type="non-terminal residue" evidence="1">
    <location>
        <position position="1"/>
    </location>
</feature>
<evidence type="ECO:0000313" key="2">
    <source>
        <dbReference type="Proteomes" id="UP000708208"/>
    </source>
</evidence>
<gene>
    <name evidence="1" type="ORF">AFUS01_LOCUS983</name>
</gene>
<reference evidence="1" key="1">
    <citation type="submission" date="2021-06" db="EMBL/GenBank/DDBJ databases">
        <authorList>
            <person name="Hodson N. C."/>
            <person name="Mongue J. A."/>
            <person name="Jaron S. K."/>
        </authorList>
    </citation>
    <scope>NUCLEOTIDE SEQUENCE</scope>
</reference>
<dbReference type="EMBL" id="CAJVCH010005385">
    <property type="protein sequence ID" value="CAG7657536.1"/>
    <property type="molecule type" value="Genomic_DNA"/>
</dbReference>
<sequence>EQPLDHTITFFDDANTLKNLRRFTYVRGLEGSYESTGSEPAGVIVTNSQKTPKLKIGHLCYEGKSQNSALAHMAVLFTASENPEDTSSSNLFLPG</sequence>
<dbReference type="Proteomes" id="UP000708208">
    <property type="component" value="Unassembled WGS sequence"/>
</dbReference>
<dbReference type="AlphaFoldDB" id="A0A8J2J369"/>